<dbReference type="Proteomes" id="UP000286100">
    <property type="component" value="Unassembled WGS sequence"/>
</dbReference>
<keyword evidence="3 5" id="KW-1133">Transmembrane helix</keyword>
<dbReference type="RefSeq" id="WP_119760372.1">
    <property type="nucleotide sequence ID" value="NZ_QYUM01000002.1"/>
</dbReference>
<feature type="transmembrane region" description="Helical" evidence="5">
    <location>
        <begin position="57"/>
        <end position="88"/>
    </location>
</feature>
<dbReference type="OrthoDB" id="7619858at2"/>
<dbReference type="EMBL" id="QYUM01000002">
    <property type="protein sequence ID" value="RJF93870.1"/>
    <property type="molecule type" value="Genomic_DNA"/>
</dbReference>
<keyword evidence="7" id="KW-1185">Reference proteome</keyword>
<dbReference type="GO" id="GO:0016020">
    <property type="term" value="C:membrane"/>
    <property type="evidence" value="ECO:0007669"/>
    <property type="project" value="UniProtKB-SubCell"/>
</dbReference>
<comment type="caution">
    <text evidence="6">The sequence shown here is derived from an EMBL/GenBank/DDBJ whole genome shotgun (WGS) entry which is preliminary data.</text>
</comment>
<comment type="subcellular location">
    <subcellularLocation>
        <location evidence="1">Membrane</location>
    </subcellularLocation>
</comment>
<dbReference type="Gene3D" id="1.20.120.550">
    <property type="entry name" value="Membrane associated eicosanoid/glutathione metabolism-like domain"/>
    <property type="match status" value="1"/>
</dbReference>
<dbReference type="Pfam" id="PF01124">
    <property type="entry name" value="MAPEG"/>
    <property type="match status" value="1"/>
</dbReference>
<dbReference type="PANTHER" id="PTHR35814:SF1">
    <property type="entry name" value="GLUTATHIONE S-TRANSFERASE-RELATED"/>
    <property type="match status" value="1"/>
</dbReference>
<evidence type="ECO:0000313" key="7">
    <source>
        <dbReference type="Proteomes" id="UP000286100"/>
    </source>
</evidence>
<evidence type="ECO:0000256" key="4">
    <source>
        <dbReference type="ARBA" id="ARBA00023136"/>
    </source>
</evidence>
<evidence type="ECO:0000256" key="1">
    <source>
        <dbReference type="ARBA" id="ARBA00004370"/>
    </source>
</evidence>
<evidence type="ECO:0000313" key="6">
    <source>
        <dbReference type="EMBL" id="RJF93870.1"/>
    </source>
</evidence>
<dbReference type="AlphaFoldDB" id="A0A418WRI1"/>
<accession>A0A418WRI1</accession>
<protein>
    <submittedName>
        <fullName evidence="6">MAPEG family protein</fullName>
    </submittedName>
</protein>
<organism evidence="6 7">
    <name type="scientific">Sphingomonas cavernae</name>
    <dbReference type="NCBI Taxonomy" id="2320861"/>
    <lineage>
        <taxon>Bacteria</taxon>
        <taxon>Pseudomonadati</taxon>
        <taxon>Pseudomonadota</taxon>
        <taxon>Alphaproteobacteria</taxon>
        <taxon>Sphingomonadales</taxon>
        <taxon>Sphingomonadaceae</taxon>
        <taxon>Sphingomonas</taxon>
    </lineage>
</organism>
<reference evidence="6 7" key="1">
    <citation type="submission" date="2018-09" db="EMBL/GenBank/DDBJ databases">
        <authorList>
            <person name="Zhu H."/>
        </authorList>
    </citation>
    <scope>NUCLEOTIDE SEQUENCE [LARGE SCALE GENOMIC DNA]</scope>
    <source>
        <strain evidence="6 7">K2R01-6</strain>
    </source>
</reference>
<evidence type="ECO:0000256" key="3">
    <source>
        <dbReference type="ARBA" id="ARBA00022989"/>
    </source>
</evidence>
<dbReference type="InterPro" id="IPR023352">
    <property type="entry name" value="MAPEG-like_dom_sf"/>
</dbReference>
<sequence>MPVLKITLLYAAILAIINLWLSWRAGKIRVADKIMIGDGGNELLRARMRAHANFSEYVPLALILMGLIEVHAGAALGLWVLGGLLAVARLAHPFGMERPAPNALRGGGILVTYLVTIALIVWAIYVVFTPAGQPIDPRFA</sequence>
<feature type="transmembrane region" description="Helical" evidence="5">
    <location>
        <begin position="108"/>
        <end position="128"/>
    </location>
</feature>
<dbReference type="SUPFAM" id="SSF161084">
    <property type="entry name" value="MAPEG domain-like"/>
    <property type="match status" value="1"/>
</dbReference>
<keyword evidence="4 5" id="KW-0472">Membrane</keyword>
<dbReference type="PANTHER" id="PTHR35814">
    <property type="match status" value="1"/>
</dbReference>
<dbReference type="InterPro" id="IPR001129">
    <property type="entry name" value="Membr-assoc_MAPEG"/>
</dbReference>
<evidence type="ECO:0000256" key="5">
    <source>
        <dbReference type="SAM" id="Phobius"/>
    </source>
</evidence>
<keyword evidence="2 5" id="KW-0812">Transmembrane</keyword>
<feature type="transmembrane region" description="Helical" evidence="5">
    <location>
        <begin position="6"/>
        <end position="23"/>
    </location>
</feature>
<name>A0A418WRI1_9SPHN</name>
<evidence type="ECO:0000256" key="2">
    <source>
        <dbReference type="ARBA" id="ARBA00022692"/>
    </source>
</evidence>
<proteinExistence type="predicted"/>
<gene>
    <name evidence="6" type="ORF">D3876_06190</name>
</gene>